<feature type="compositionally biased region" description="Polar residues" evidence="6">
    <location>
        <begin position="547"/>
        <end position="558"/>
    </location>
</feature>
<evidence type="ECO:0000313" key="10">
    <source>
        <dbReference type="EMBL" id="PRP89052.1"/>
    </source>
</evidence>
<feature type="chain" id="PRO_5015167211" evidence="8">
    <location>
        <begin position="17"/>
        <end position="558"/>
    </location>
</feature>
<organism evidence="10 11">
    <name type="scientific">Planoprotostelium fungivorum</name>
    <dbReference type="NCBI Taxonomy" id="1890364"/>
    <lineage>
        <taxon>Eukaryota</taxon>
        <taxon>Amoebozoa</taxon>
        <taxon>Evosea</taxon>
        <taxon>Variosea</taxon>
        <taxon>Cavosteliida</taxon>
        <taxon>Cavosteliaceae</taxon>
        <taxon>Planoprotostelium</taxon>
    </lineage>
</organism>
<evidence type="ECO:0000256" key="3">
    <source>
        <dbReference type="ARBA" id="ARBA00022692"/>
    </source>
</evidence>
<keyword evidence="11" id="KW-1185">Reference proteome</keyword>
<dbReference type="InParanoid" id="A0A2P6NYP2"/>
<dbReference type="PANTHER" id="PTHR23510">
    <property type="entry name" value="INNER MEMBRANE TRANSPORT PROTEIN YAJR"/>
    <property type="match status" value="1"/>
</dbReference>
<feature type="transmembrane region" description="Helical" evidence="7">
    <location>
        <begin position="288"/>
        <end position="307"/>
    </location>
</feature>
<gene>
    <name evidence="10" type="ORF">PROFUN_02330</name>
</gene>
<evidence type="ECO:0000256" key="1">
    <source>
        <dbReference type="ARBA" id="ARBA00004127"/>
    </source>
</evidence>
<keyword evidence="8" id="KW-0732">Signal</keyword>
<feature type="domain" description="Major facilitator superfamily (MFS) profile" evidence="9">
    <location>
        <begin position="1"/>
        <end position="409"/>
    </location>
</feature>
<dbReference type="AlphaFoldDB" id="A0A2P6NYP2"/>
<feature type="transmembrane region" description="Helical" evidence="7">
    <location>
        <begin position="65"/>
        <end position="84"/>
    </location>
</feature>
<comment type="subcellular location">
    <subcellularLocation>
        <location evidence="1">Endomembrane system</location>
        <topology evidence="1">Multi-pass membrane protein</topology>
    </subcellularLocation>
</comment>
<dbReference type="InterPro" id="IPR011701">
    <property type="entry name" value="MFS"/>
</dbReference>
<evidence type="ECO:0000256" key="8">
    <source>
        <dbReference type="SAM" id="SignalP"/>
    </source>
</evidence>
<evidence type="ECO:0000256" key="4">
    <source>
        <dbReference type="ARBA" id="ARBA00022989"/>
    </source>
</evidence>
<evidence type="ECO:0000313" key="11">
    <source>
        <dbReference type="Proteomes" id="UP000241769"/>
    </source>
</evidence>
<feature type="transmembrane region" description="Helical" evidence="7">
    <location>
        <begin position="90"/>
        <end position="114"/>
    </location>
</feature>
<dbReference type="InterPro" id="IPR001958">
    <property type="entry name" value="Tet-R_TetA/multi-R_MdtG-like"/>
</dbReference>
<feature type="signal peptide" evidence="8">
    <location>
        <begin position="1"/>
        <end position="16"/>
    </location>
</feature>
<dbReference type="Gene3D" id="1.20.1250.20">
    <property type="entry name" value="MFS general substrate transporter like domains"/>
    <property type="match status" value="1"/>
</dbReference>
<feature type="transmembrane region" description="Helical" evidence="7">
    <location>
        <begin position="126"/>
        <end position="151"/>
    </location>
</feature>
<reference evidence="10 11" key="1">
    <citation type="journal article" date="2018" name="Genome Biol. Evol.">
        <title>Multiple Roots of Fruiting Body Formation in Amoebozoa.</title>
        <authorList>
            <person name="Hillmann F."/>
            <person name="Forbes G."/>
            <person name="Novohradska S."/>
            <person name="Ferling I."/>
            <person name="Riege K."/>
            <person name="Groth M."/>
            <person name="Westermann M."/>
            <person name="Marz M."/>
            <person name="Spaller T."/>
            <person name="Winckler T."/>
            <person name="Schaap P."/>
            <person name="Glockner G."/>
        </authorList>
    </citation>
    <scope>NUCLEOTIDE SEQUENCE [LARGE SCALE GENOMIC DNA]</scope>
    <source>
        <strain evidence="10 11">Jena</strain>
    </source>
</reference>
<keyword evidence="2" id="KW-0813">Transport</keyword>
<feature type="transmembrane region" description="Helical" evidence="7">
    <location>
        <begin position="163"/>
        <end position="185"/>
    </location>
</feature>
<protein>
    <submittedName>
        <fullName evidence="10">Major Facilitator Superfamily (MFS)</fullName>
    </submittedName>
</protein>
<feature type="transmembrane region" description="Helical" evidence="7">
    <location>
        <begin position="313"/>
        <end position="336"/>
    </location>
</feature>
<evidence type="ECO:0000256" key="5">
    <source>
        <dbReference type="ARBA" id="ARBA00023136"/>
    </source>
</evidence>
<evidence type="ECO:0000256" key="2">
    <source>
        <dbReference type="ARBA" id="ARBA00022448"/>
    </source>
</evidence>
<dbReference type="EMBL" id="MDYQ01000006">
    <property type="protein sequence ID" value="PRP89052.1"/>
    <property type="molecule type" value="Genomic_DNA"/>
</dbReference>
<dbReference type="SUPFAM" id="SSF103473">
    <property type="entry name" value="MFS general substrate transporter"/>
    <property type="match status" value="1"/>
</dbReference>
<sequence length="558" mass="61409">MLIILTVLFFAESSRGMVMPSLNLYVDSLTTEKRWFGILIGSYSVGRLIGSTVLGYLYNKFGIQWTLQFALILSLGGNALYVFAALFNSIWVLLLARLLTGFSTGTLSIVRAFVAERTTKEERTRWVSYSTAVQYIGFALVPGFGAFFAHIDFTVGVLPVNQYTTPGFVLFFANAVMVPAVYFFIPNHKNKEEEVKGVAGIKGGELRLFYWGLALFIGLNLVGRGVLSVLETTVSRTFEDILEDVSDPGQEPNFTRDTSIMLFALGMIGLVIFFLLDPLTKRVKEEIILNVGFVIIAGGSVALISYGRDPITFAQFAIGSISILSIASPVVQTLVVSTFSKILGSKPQGTMMGYITSAGSVGRILMPPITEAVGSDAAYGLSGKGSGPVDCIDSEFLFLFFFLFVCRKKFKSSDFLIQGEGSESQKEILSHLDEPSLSECTIGLHQKEQGDLQGGTPDHSRRRRIDQISSDKQLVVPVNHFLLSTQTNKPTTASQPQQPWNILTRIFIDTQSQLPRLATDCDKINTRIFHLGTTTPHKCTREDKNVSPATSNDQVKRQ</sequence>
<dbReference type="GO" id="GO:0012505">
    <property type="term" value="C:endomembrane system"/>
    <property type="evidence" value="ECO:0007669"/>
    <property type="project" value="UniProtKB-SubCell"/>
</dbReference>
<keyword evidence="5 7" id="KW-0472">Membrane</keyword>
<accession>A0A2P6NYP2</accession>
<evidence type="ECO:0000259" key="9">
    <source>
        <dbReference type="PROSITE" id="PS50850"/>
    </source>
</evidence>
<proteinExistence type="predicted"/>
<keyword evidence="3 7" id="KW-0812">Transmembrane</keyword>
<feature type="region of interest" description="Disordered" evidence="6">
    <location>
        <begin position="536"/>
        <end position="558"/>
    </location>
</feature>
<comment type="caution">
    <text evidence="10">The sequence shown here is derived from an EMBL/GenBank/DDBJ whole genome shotgun (WGS) entry which is preliminary data.</text>
</comment>
<dbReference type="PRINTS" id="PR01035">
    <property type="entry name" value="TCRTETA"/>
</dbReference>
<dbReference type="InterPro" id="IPR036259">
    <property type="entry name" value="MFS_trans_sf"/>
</dbReference>
<dbReference type="GO" id="GO:0022857">
    <property type="term" value="F:transmembrane transporter activity"/>
    <property type="evidence" value="ECO:0007669"/>
    <property type="project" value="InterPro"/>
</dbReference>
<dbReference type="InterPro" id="IPR051068">
    <property type="entry name" value="MFS_Domain-Containing_Protein"/>
</dbReference>
<feature type="transmembrane region" description="Helical" evidence="7">
    <location>
        <begin position="206"/>
        <end position="227"/>
    </location>
</feature>
<dbReference type="InterPro" id="IPR020846">
    <property type="entry name" value="MFS_dom"/>
</dbReference>
<evidence type="ECO:0000256" key="7">
    <source>
        <dbReference type="SAM" id="Phobius"/>
    </source>
</evidence>
<feature type="transmembrane region" description="Helical" evidence="7">
    <location>
        <begin position="258"/>
        <end position="276"/>
    </location>
</feature>
<keyword evidence="4 7" id="KW-1133">Transmembrane helix</keyword>
<dbReference type="Pfam" id="PF07690">
    <property type="entry name" value="MFS_1"/>
    <property type="match status" value="1"/>
</dbReference>
<feature type="transmembrane region" description="Helical" evidence="7">
    <location>
        <begin position="35"/>
        <end position="58"/>
    </location>
</feature>
<dbReference type="Proteomes" id="UP000241769">
    <property type="component" value="Unassembled WGS sequence"/>
</dbReference>
<name>A0A2P6NYP2_9EUKA</name>
<dbReference type="PROSITE" id="PS50850">
    <property type="entry name" value="MFS"/>
    <property type="match status" value="1"/>
</dbReference>
<evidence type="ECO:0000256" key="6">
    <source>
        <dbReference type="SAM" id="MobiDB-lite"/>
    </source>
</evidence>
<dbReference type="PANTHER" id="PTHR23510:SF3">
    <property type="entry name" value="MAJOR FACILITATOR SUPERFAMILY DOMAIN-CONTAINING PROTEIN 8"/>
    <property type="match status" value="1"/>
</dbReference>
<dbReference type="OrthoDB" id="20171at2759"/>
<dbReference type="STRING" id="1890364.A0A2P6NYP2"/>